<comment type="similarity">
    <text evidence="2">Belongs to the CWC21 family.</text>
</comment>
<comment type="caution">
    <text evidence="9">The sequence shown here is derived from an EMBL/GenBank/DDBJ whole genome shotgun (WGS) entry which is preliminary data.</text>
</comment>
<keyword evidence="3" id="KW-0507">mRNA processing</keyword>
<sequence length="400" mass="47252">MYNGVGIHSARGSGSSGYVQSNKFHLLPHRRRHKELQDLKEVMADTSMNRQPNKDILEHSRKRAIEVELMKLRADLEDKGFADDDIDIQCDVRRKELEAKAEEEPAKLSQETHQVALRKEKEMDKIRSAFGITETNEGDAFDRDLQETKKNERIAERERADEEKREAEIRREQRRIKDEKKKRKEAKREAKEEKRREKEERKRAEREKEEEEERKIRAEKEARRREKEEAASKREEERRQQERESLRERLTKERRVVEQRERVRKRDDDRTERCVLVRALICLAFAGLYRNTSLLLSLAKLSDSEVLLMPVPKQTLISFPAKLRTEFSTAEKAPISNFCQYNGSRVTLLTSACSDARNKDPKKRRNEDEVEPERRKKPYSEPESGKEGSVTDMSDSHKPR</sequence>
<organism evidence="9 10">
    <name type="scientific">Cymbomonas tetramitiformis</name>
    <dbReference type="NCBI Taxonomy" id="36881"/>
    <lineage>
        <taxon>Eukaryota</taxon>
        <taxon>Viridiplantae</taxon>
        <taxon>Chlorophyta</taxon>
        <taxon>Pyramimonadophyceae</taxon>
        <taxon>Pyramimonadales</taxon>
        <taxon>Pyramimonadaceae</taxon>
        <taxon>Cymbomonas</taxon>
    </lineage>
</organism>
<evidence type="ECO:0000313" key="9">
    <source>
        <dbReference type="EMBL" id="KAK3269630.1"/>
    </source>
</evidence>
<gene>
    <name evidence="9" type="ORF">CYMTET_21938</name>
</gene>
<evidence type="ECO:0000313" key="10">
    <source>
        <dbReference type="Proteomes" id="UP001190700"/>
    </source>
</evidence>
<reference evidence="9 10" key="1">
    <citation type="journal article" date="2015" name="Genome Biol. Evol.">
        <title>Comparative Genomics of a Bacterivorous Green Alga Reveals Evolutionary Causalities and Consequences of Phago-Mixotrophic Mode of Nutrition.</title>
        <authorList>
            <person name="Burns J.A."/>
            <person name="Paasch A."/>
            <person name="Narechania A."/>
            <person name="Kim E."/>
        </authorList>
    </citation>
    <scope>NUCLEOTIDE SEQUENCE [LARGE SCALE GENOMIC DNA]</scope>
    <source>
        <strain evidence="9 10">PLY_AMNH</strain>
    </source>
</reference>
<dbReference type="InterPro" id="IPR013170">
    <property type="entry name" value="mRNA_splic_Cwf21_dom"/>
</dbReference>
<protein>
    <recommendedName>
        <fullName evidence="8">CWF21 domain-containing protein</fullName>
    </recommendedName>
</protein>
<dbReference type="GO" id="GO:0008380">
    <property type="term" value="P:RNA splicing"/>
    <property type="evidence" value="ECO:0007669"/>
    <property type="project" value="UniProtKB-KW"/>
</dbReference>
<evidence type="ECO:0000256" key="3">
    <source>
        <dbReference type="ARBA" id="ARBA00022664"/>
    </source>
</evidence>
<evidence type="ECO:0000256" key="4">
    <source>
        <dbReference type="ARBA" id="ARBA00022728"/>
    </source>
</evidence>
<dbReference type="AlphaFoldDB" id="A0AAE0L2S7"/>
<evidence type="ECO:0000256" key="7">
    <source>
        <dbReference type="SAM" id="MobiDB-lite"/>
    </source>
</evidence>
<comment type="subcellular location">
    <subcellularLocation>
        <location evidence="1">Nucleus</location>
    </subcellularLocation>
</comment>
<dbReference type="EMBL" id="LGRX02010826">
    <property type="protein sequence ID" value="KAK3269630.1"/>
    <property type="molecule type" value="Genomic_DNA"/>
</dbReference>
<accession>A0AAE0L2S7</accession>
<feature type="domain" description="CWF21" evidence="8">
    <location>
        <begin position="57"/>
        <end position="102"/>
    </location>
</feature>
<dbReference type="PANTHER" id="PTHR36562:SF5">
    <property type="entry name" value="SERINE_ARGININE REPETITIVE MATRIX 2"/>
    <property type="match status" value="1"/>
</dbReference>
<dbReference type="Proteomes" id="UP001190700">
    <property type="component" value="Unassembled WGS sequence"/>
</dbReference>
<feature type="compositionally biased region" description="Basic and acidic residues" evidence="7">
    <location>
        <begin position="140"/>
        <end position="179"/>
    </location>
</feature>
<keyword evidence="4" id="KW-0747">Spliceosome</keyword>
<evidence type="ECO:0000259" key="8">
    <source>
        <dbReference type="SMART" id="SM01115"/>
    </source>
</evidence>
<dbReference type="GO" id="GO:0005681">
    <property type="term" value="C:spliceosomal complex"/>
    <property type="evidence" value="ECO:0007669"/>
    <property type="project" value="UniProtKB-KW"/>
</dbReference>
<dbReference type="CDD" id="cd21372">
    <property type="entry name" value="cwf21_CWC21-like"/>
    <property type="match status" value="1"/>
</dbReference>
<evidence type="ECO:0000256" key="6">
    <source>
        <dbReference type="ARBA" id="ARBA00023242"/>
    </source>
</evidence>
<feature type="compositionally biased region" description="Basic and acidic residues" evidence="7">
    <location>
        <begin position="186"/>
        <end position="245"/>
    </location>
</feature>
<feature type="region of interest" description="Disordered" evidence="7">
    <location>
        <begin position="355"/>
        <end position="400"/>
    </location>
</feature>
<keyword evidence="6" id="KW-0539">Nucleus</keyword>
<keyword evidence="10" id="KW-1185">Reference proteome</keyword>
<proteinExistence type="inferred from homology"/>
<keyword evidence="5" id="KW-0508">mRNA splicing</keyword>
<evidence type="ECO:0000256" key="5">
    <source>
        <dbReference type="ARBA" id="ARBA00023187"/>
    </source>
</evidence>
<dbReference type="InterPro" id="IPR051372">
    <property type="entry name" value="CWC21"/>
</dbReference>
<dbReference type="GO" id="GO:0006397">
    <property type="term" value="P:mRNA processing"/>
    <property type="evidence" value="ECO:0007669"/>
    <property type="project" value="UniProtKB-KW"/>
</dbReference>
<feature type="region of interest" description="Disordered" evidence="7">
    <location>
        <begin position="137"/>
        <end position="245"/>
    </location>
</feature>
<name>A0AAE0L2S7_9CHLO</name>
<dbReference type="PANTHER" id="PTHR36562">
    <property type="entry name" value="SERINE/ARGININE REPETITIVE MATRIX 2"/>
    <property type="match status" value="1"/>
</dbReference>
<feature type="compositionally biased region" description="Basic and acidic residues" evidence="7">
    <location>
        <begin position="372"/>
        <end position="386"/>
    </location>
</feature>
<evidence type="ECO:0000256" key="2">
    <source>
        <dbReference type="ARBA" id="ARBA00005954"/>
    </source>
</evidence>
<dbReference type="SMART" id="SM01115">
    <property type="entry name" value="cwf21"/>
    <property type="match status" value="1"/>
</dbReference>
<evidence type="ECO:0000256" key="1">
    <source>
        <dbReference type="ARBA" id="ARBA00004123"/>
    </source>
</evidence>